<sequence length="95" mass="10502">MRKCRKTSFGQTPPPSALLLSVALLITSFLSSPKSPTPIPCGLWAVLHFSYFQRHSSILTGQGEGCRWFGTFKLLDPVSQPRMRKFSIEFGGIAS</sequence>
<keyword evidence="3" id="KW-1185">Reference proteome</keyword>
<name>A0A2V5IFJ3_9EURO</name>
<dbReference type="AlphaFoldDB" id="A0A2V5IFJ3"/>
<protein>
    <recommendedName>
        <fullName evidence="4">Secreted protein</fullName>
    </recommendedName>
</protein>
<accession>A0A2V5IFJ3</accession>
<feature type="signal peptide" evidence="1">
    <location>
        <begin position="1"/>
        <end position="33"/>
    </location>
</feature>
<reference evidence="2 3" key="1">
    <citation type="submission" date="2018-02" db="EMBL/GenBank/DDBJ databases">
        <title>The genomes of Aspergillus section Nigri reveals drivers in fungal speciation.</title>
        <authorList>
            <consortium name="DOE Joint Genome Institute"/>
            <person name="Vesth T.C."/>
            <person name="Nybo J."/>
            <person name="Theobald S."/>
            <person name="Brandl J."/>
            <person name="Frisvad J.C."/>
            <person name="Nielsen K.F."/>
            <person name="Lyhne E.K."/>
            <person name="Kogle M.E."/>
            <person name="Kuo A."/>
            <person name="Riley R."/>
            <person name="Clum A."/>
            <person name="Nolan M."/>
            <person name="Lipzen A."/>
            <person name="Salamov A."/>
            <person name="Henrissat B."/>
            <person name="Wiebenga A."/>
            <person name="De vries R.P."/>
            <person name="Grigoriev I.V."/>
            <person name="Mortensen U.H."/>
            <person name="Andersen M.R."/>
            <person name="Baker S.E."/>
        </authorList>
    </citation>
    <scope>NUCLEOTIDE SEQUENCE [LARGE SCALE GENOMIC DNA]</scope>
    <source>
        <strain evidence="2 3">CBS 114.80</strain>
    </source>
</reference>
<evidence type="ECO:0008006" key="4">
    <source>
        <dbReference type="Google" id="ProtNLM"/>
    </source>
</evidence>
<organism evidence="2 3">
    <name type="scientific">Aspergillus indologenus CBS 114.80</name>
    <dbReference type="NCBI Taxonomy" id="1450541"/>
    <lineage>
        <taxon>Eukaryota</taxon>
        <taxon>Fungi</taxon>
        <taxon>Dikarya</taxon>
        <taxon>Ascomycota</taxon>
        <taxon>Pezizomycotina</taxon>
        <taxon>Eurotiomycetes</taxon>
        <taxon>Eurotiomycetidae</taxon>
        <taxon>Eurotiales</taxon>
        <taxon>Aspergillaceae</taxon>
        <taxon>Aspergillus</taxon>
        <taxon>Aspergillus subgen. Circumdati</taxon>
    </lineage>
</organism>
<evidence type="ECO:0000313" key="3">
    <source>
        <dbReference type="Proteomes" id="UP000248817"/>
    </source>
</evidence>
<keyword evidence="1" id="KW-0732">Signal</keyword>
<feature type="chain" id="PRO_5016053983" description="Secreted protein" evidence="1">
    <location>
        <begin position="34"/>
        <end position="95"/>
    </location>
</feature>
<dbReference type="EMBL" id="KZ825573">
    <property type="protein sequence ID" value="PYI27290.1"/>
    <property type="molecule type" value="Genomic_DNA"/>
</dbReference>
<dbReference type="Proteomes" id="UP000248817">
    <property type="component" value="Unassembled WGS sequence"/>
</dbReference>
<evidence type="ECO:0000313" key="2">
    <source>
        <dbReference type="EMBL" id="PYI27290.1"/>
    </source>
</evidence>
<gene>
    <name evidence="2" type="ORF">BP00DRAFT_29122</name>
</gene>
<evidence type="ECO:0000256" key="1">
    <source>
        <dbReference type="SAM" id="SignalP"/>
    </source>
</evidence>
<proteinExistence type="predicted"/>